<organism evidence="2 3">
    <name type="scientific">Kitasatospora cineracea</name>
    <dbReference type="NCBI Taxonomy" id="88074"/>
    <lineage>
        <taxon>Bacteria</taxon>
        <taxon>Bacillati</taxon>
        <taxon>Actinomycetota</taxon>
        <taxon>Actinomycetes</taxon>
        <taxon>Kitasatosporales</taxon>
        <taxon>Streptomycetaceae</taxon>
        <taxon>Kitasatospora</taxon>
    </lineage>
</organism>
<evidence type="ECO:0000256" key="1">
    <source>
        <dbReference type="SAM" id="MobiDB-lite"/>
    </source>
</evidence>
<evidence type="ECO:0000313" key="3">
    <source>
        <dbReference type="Proteomes" id="UP000267408"/>
    </source>
</evidence>
<dbReference type="EMBL" id="RJVJ01000001">
    <property type="protein sequence ID" value="ROR42952.1"/>
    <property type="molecule type" value="Genomic_DNA"/>
</dbReference>
<dbReference type="RefSeq" id="WP_100837004.1">
    <property type="nucleotide sequence ID" value="NZ_RJVJ01000001.1"/>
</dbReference>
<gene>
    <name evidence="2" type="ORF">EDD39_1087</name>
</gene>
<reference evidence="2 3" key="1">
    <citation type="submission" date="2018-11" db="EMBL/GenBank/DDBJ databases">
        <title>Sequencing the genomes of 1000 actinobacteria strains.</title>
        <authorList>
            <person name="Klenk H.-P."/>
        </authorList>
    </citation>
    <scope>NUCLEOTIDE SEQUENCE [LARGE SCALE GENOMIC DNA]</scope>
    <source>
        <strain evidence="2 3">DSM 44780</strain>
    </source>
</reference>
<evidence type="ECO:0000313" key="2">
    <source>
        <dbReference type="EMBL" id="ROR42952.1"/>
    </source>
</evidence>
<protein>
    <submittedName>
        <fullName evidence="2">Uncharacterized protein</fullName>
    </submittedName>
</protein>
<name>A0A8G1XEN3_9ACTN</name>
<dbReference type="AlphaFoldDB" id="A0A8G1XEN3"/>
<comment type="caution">
    <text evidence="2">The sequence shown here is derived from an EMBL/GenBank/DDBJ whole genome shotgun (WGS) entry which is preliminary data.</text>
</comment>
<proteinExistence type="predicted"/>
<sequence length="84" mass="8667">MAAAPGTVRITLAHHFDRDGAQLLPGDEIDVPTHEARKLITAGYVAGVDPNDPEAVAKALATAAERKPSMAKPPANKAAGRASE</sequence>
<accession>A0A8G1XEN3</accession>
<dbReference type="OrthoDB" id="4350979at2"/>
<dbReference type="Proteomes" id="UP000267408">
    <property type="component" value="Unassembled WGS sequence"/>
</dbReference>
<feature type="region of interest" description="Disordered" evidence="1">
    <location>
        <begin position="62"/>
        <end position="84"/>
    </location>
</feature>